<protein>
    <submittedName>
        <fullName evidence="1">Uncharacterized protein</fullName>
    </submittedName>
</protein>
<gene>
    <name evidence="1" type="ORF">S03H2_71779</name>
</gene>
<dbReference type="AlphaFoldDB" id="X1LJC9"/>
<accession>X1LJC9</accession>
<organism evidence="1">
    <name type="scientific">marine sediment metagenome</name>
    <dbReference type="NCBI Taxonomy" id="412755"/>
    <lineage>
        <taxon>unclassified sequences</taxon>
        <taxon>metagenomes</taxon>
        <taxon>ecological metagenomes</taxon>
    </lineage>
</organism>
<reference evidence="1" key="1">
    <citation type="journal article" date="2014" name="Front. Microbiol.">
        <title>High frequency of phylogenetically diverse reductive dehalogenase-homologous genes in deep subseafloor sedimentary metagenomes.</title>
        <authorList>
            <person name="Kawai M."/>
            <person name="Futagami T."/>
            <person name="Toyoda A."/>
            <person name="Takaki Y."/>
            <person name="Nishi S."/>
            <person name="Hori S."/>
            <person name="Arai W."/>
            <person name="Tsubouchi T."/>
            <person name="Morono Y."/>
            <person name="Uchiyama I."/>
            <person name="Ito T."/>
            <person name="Fujiyama A."/>
            <person name="Inagaki F."/>
            <person name="Takami H."/>
        </authorList>
    </citation>
    <scope>NUCLEOTIDE SEQUENCE</scope>
    <source>
        <strain evidence="1">Expedition CK06-06</strain>
    </source>
</reference>
<feature type="non-terminal residue" evidence="1">
    <location>
        <position position="1"/>
    </location>
</feature>
<evidence type="ECO:0000313" key="1">
    <source>
        <dbReference type="EMBL" id="GAH94258.1"/>
    </source>
</evidence>
<proteinExistence type="predicted"/>
<name>X1LJC9_9ZZZZ</name>
<sequence>TLEGILKKELGDKTFLFIQKEVASELGYDEMNRVNKNIEGAARFIELIYEKRYRIPTLEEIIEKITRLRNNGK</sequence>
<comment type="caution">
    <text evidence="1">The sequence shown here is derived from an EMBL/GenBank/DDBJ whole genome shotgun (WGS) entry which is preliminary data.</text>
</comment>
<dbReference type="EMBL" id="BARU01048204">
    <property type="protein sequence ID" value="GAH94258.1"/>
    <property type="molecule type" value="Genomic_DNA"/>
</dbReference>